<protein>
    <submittedName>
        <fullName evidence="1">Uncharacterized protein</fullName>
    </submittedName>
</protein>
<dbReference type="AlphaFoldDB" id="A0A5S4GD22"/>
<evidence type="ECO:0000313" key="2">
    <source>
        <dbReference type="Proteomes" id="UP000305238"/>
    </source>
</evidence>
<gene>
    <name evidence="1" type="ORF">ETD96_32750</name>
</gene>
<proteinExistence type="predicted"/>
<dbReference type="EMBL" id="VCKZ01000321">
    <property type="protein sequence ID" value="TMR30897.1"/>
    <property type="molecule type" value="Genomic_DNA"/>
</dbReference>
<reference evidence="1 2" key="1">
    <citation type="submission" date="2019-05" db="EMBL/GenBank/DDBJ databases">
        <title>Draft genome sequence of Actinomadura geliboluensis A8036.</title>
        <authorList>
            <person name="Saricaoglu S."/>
            <person name="Isik K."/>
        </authorList>
    </citation>
    <scope>NUCLEOTIDE SEQUENCE [LARGE SCALE GENOMIC DNA]</scope>
    <source>
        <strain evidence="1 2">A8036</strain>
    </source>
</reference>
<keyword evidence="2" id="KW-1185">Reference proteome</keyword>
<accession>A0A5S4GD22</accession>
<organism evidence="1 2">
    <name type="scientific">Actinomadura geliboluensis</name>
    <dbReference type="NCBI Taxonomy" id="882440"/>
    <lineage>
        <taxon>Bacteria</taxon>
        <taxon>Bacillati</taxon>
        <taxon>Actinomycetota</taxon>
        <taxon>Actinomycetes</taxon>
        <taxon>Streptosporangiales</taxon>
        <taxon>Thermomonosporaceae</taxon>
        <taxon>Actinomadura</taxon>
    </lineage>
</organism>
<dbReference type="Proteomes" id="UP000305238">
    <property type="component" value="Unassembled WGS sequence"/>
</dbReference>
<comment type="caution">
    <text evidence="1">The sequence shown here is derived from an EMBL/GenBank/DDBJ whole genome shotgun (WGS) entry which is preliminary data.</text>
</comment>
<dbReference type="RefSeq" id="WP_138640356.1">
    <property type="nucleotide sequence ID" value="NZ_JASWDG010000023.1"/>
</dbReference>
<evidence type="ECO:0000313" key="1">
    <source>
        <dbReference type="EMBL" id="TMR30897.1"/>
    </source>
</evidence>
<sequence>MATPALASSEDIHRYLVERLNFALRKPEVLGGELGIRMVLDHLLFLERQPDGLLEEQHRLAERGAWTSCGVIGAFDGVLPGKDVKAVASVYAEFAHRRGWLESDRVLTGSEYDALRGKVGHWAGRDRSWSDVVAEFGPPSVLLGSTNPWYEKTLGYLGEDADEPMVFFHLWNGADPGDESRWPAHDEPVLLAVRCGDDGPFAEAFVFTPSGRRWRDTPAT</sequence>
<name>A0A5S4GD22_9ACTN</name>
<dbReference type="OrthoDB" id="281785at2"/>